<evidence type="ECO:0000313" key="3">
    <source>
        <dbReference type="Proteomes" id="UP000546642"/>
    </source>
</evidence>
<dbReference type="RefSeq" id="WP_184076390.1">
    <property type="nucleotide sequence ID" value="NZ_JACHDS010000001.1"/>
</dbReference>
<gene>
    <name evidence="2" type="ORF">HNR23_003225</name>
</gene>
<name>A0A7X0D6E1_9ACTN</name>
<comment type="caution">
    <text evidence="2">The sequence shown here is derived from an EMBL/GenBank/DDBJ whole genome shotgun (WGS) entry which is preliminary data.</text>
</comment>
<reference evidence="2 3" key="1">
    <citation type="submission" date="2020-08" db="EMBL/GenBank/DDBJ databases">
        <title>Sequencing the genomes of 1000 actinobacteria strains.</title>
        <authorList>
            <person name="Klenk H.-P."/>
        </authorList>
    </citation>
    <scope>NUCLEOTIDE SEQUENCE [LARGE SCALE GENOMIC DNA]</scope>
    <source>
        <strain evidence="2 3">DSM 46659</strain>
    </source>
</reference>
<dbReference type="Proteomes" id="UP000546642">
    <property type="component" value="Unassembled WGS sequence"/>
</dbReference>
<evidence type="ECO:0000259" key="1">
    <source>
        <dbReference type="Pfam" id="PF01168"/>
    </source>
</evidence>
<dbReference type="InterPro" id="IPR001608">
    <property type="entry name" value="Ala_racemase_N"/>
</dbReference>
<sequence>MSRTTRDHYDTATAHLEPPFAVVDLAAFRANAADLARRASGTPIRVASKSLRCRHLIRAALDLPGYAGIMAFTLPEALWLATDDTHGPLSDDILVAYPTADTGAIARLAADEHTARTITLMVDDTAHLDLITAAAPDPAHPIKVCIDVDTSWQPLGPRLRIGAHRSPLRTPAQAAALARAITHRPNLRLDGIMAYEAQIAGVADAPPGHPLHGRALRWIQARSRTELARRRAAIVRAVRAVADVRFVNGGGTGSAHTTCRERAVTEIGAGSGLYQPALFDDFSAFTGRPAALFALPVVRRPGPGWATALGGGYPASGPAGPAALPRPHLPRGLHYSPTEGPGETQTPLRGAAADHLAIGDRVWMRHAKAGELCERFAELHLIDTVPGDGADGAADAAPRVVATVPTYRGEGRTFL</sequence>
<dbReference type="GO" id="GO:0036088">
    <property type="term" value="P:D-serine catabolic process"/>
    <property type="evidence" value="ECO:0007669"/>
    <property type="project" value="TreeGrafter"/>
</dbReference>
<dbReference type="PANTHER" id="PTHR28004">
    <property type="entry name" value="ZGC:162816-RELATED"/>
    <property type="match status" value="1"/>
</dbReference>
<proteinExistence type="predicted"/>
<dbReference type="Gene3D" id="3.20.20.10">
    <property type="entry name" value="Alanine racemase"/>
    <property type="match status" value="1"/>
</dbReference>
<dbReference type="SUPFAM" id="SSF51419">
    <property type="entry name" value="PLP-binding barrel"/>
    <property type="match status" value="1"/>
</dbReference>
<dbReference type="PANTHER" id="PTHR28004:SF2">
    <property type="entry name" value="D-SERINE DEHYDRATASE"/>
    <property type="match status" value="1"/>
</dbReference>
<dbReference type="GO" id="GO:0008721">
    <property type="term" value="F:D-serine ammonia-lyase activity"/>
    <property type="evidence" value="ECO:0007669"/>
    <property type="project" value="TreeGrafter"/>
</dbReference>
<accession>A0A7X0D6E1</accession>
<evidence type="ECO:0000313" key="2">
    <source>
        <dbReference type="EMBL" id="MBB6173165.1"/>
    </source>
</evidence>
<protein>
    <submittedName>
        <fullName evidence="2">D-serine deaminase-like pyridoxal phosphate-dependent protein</fullName>
    </submittedName>
</protein>
<dbReference type="InterPro" id="IPR051466">
    <property type="entry name" value="D-amino_acid_metab_enzyme"/>
</dbReference>
<dbReference type="EMBL" id="JACHDS010000001">
    <property type="protein sequence ID" value="MBB6173165.1"/>
    <property type="molecule type" value="Genomic_DNA"/>
</dbReference>
<keyword evidence="3" id="KW-1185">Reference proteome</keyword>
<feature type="domain" description="Alanine racemase N-terminal" evidence="1">
    <location>
        <begin position="23"/>
        <end position="218"/>
    </location>
</feature>
<dbReference type="AlphaFoldDB" id="A0A7X0D6E1"/>
<organism evidence="2 3">
    <name type="scientific">Nocardiopsis mwathae</name>
    <dbReference type="NCBI Taxonomy" id="1472723"/>
    <lineage>
        <taxon>Bacteria</taxon>
        <taxon>Bacillati</taxon>
        <taxon>Actinomycetota</taxon>
        <taxon>Actinomycetes</taxon>
        <taxon>Streptosporangiales</taxon>
        <taxon>Nocardiopsidaceae</taxon>
        <taxon>Nocardiopsis</taxon>
    </lineage>
</organism>
<dbReference type="InterPro" id="IPR029066">
    <property type="entry name" value="PLP-binding_barrel"/>
</dbReference>
<dbReference type="Pfam" id="PF01168">
    <property type="entry name" value="Ala_racemase_N"/>
    <property type="match status" value="1"/>
</dbReference>